<evidence type="ECO:0000313" key="1">
    <source>
        <dbReference type="EMBL" id="CAK7922663.1"/>
    </source>
</evidence>
<name>A0AAV1TJQ3_9STRA</name>
<comment type="caution">
    <text evidence="1">The sequence shown here is derived from an EMBL/GenBank/DDBJ whole genome shotgun (WGS) entry which is preliminary data.</text>
</comment>
<gene>
    <name evidence="1" type="ORF">PM001_LOCUS7834</name>
</gene>
<protein>
    <submittedName>
        <fullName evidence="1">Uncharacterized protein</fullName>
    </submittedName>
</protein>
<dbReference type="EMBL" id="CAKLBY020000066">
    <property type="protein sequence ID" value="CAK7922663.1"/>
    <property type="molecule type" value="Genomic_DNA"/>
</dbReference>
<reference evidence="1" key="1">
    <citation type="submission" date="2024-01" db="EMBL/GenBank/DDBJ databases">
        <authorList>
            <person name="Webb A."/>
        </authorList>
    </citation>
    <scope>NUCLEOTIDE SEQUENCE</scope>
    <source>
        <strain evidence="1">Pm1</strain>
    </source>
</reference>
<dbReference type="AlphaFoldDB" id="A0AAV1TJQ3"/>
<accession>A0AAV1TJQ3</accession>
<dbReference type="Proteomes" id="UP001162060">
    <property type="component" value="Unassembled WGS sequence"/>
</dbReference>
<organism evidence="1 2">
    <name type="scientific">Peronospora matthiolae</name>
    <dbReference type="NCBI Taxonomy" id="2874970"/>
    <lineage>
        <taxon>Eukaryota</taxon>
        <taxon>Sar</taxon>
        <taxon>Stramenopiles</taxon>
        <taxon>Oomycota</taxon>
        <taxon>Peronosporomycetes</taxon>
        <taxon>Peronosporales</taxon>
        <taxon>Peronosporaceae</taxon>
        <taxon>Peronospora</taxon>
    </lineage>
</organism>
<sequence>MLLSAWPKIWIDVQEIVTNTLDAKASSADAAEFNNSDKQGTKDRTRKVFPSSLRACDAFPGIPEQRVSCDGF</sequence>
<proteinExistence type="predicted"/>
<evidence type="ECO:0000313" key="2">
    <source>
        <dbReference type="Proteomes" id="UP001162060"/>
    </source>
</evidence>